<dbReference type="Pfam" id="PF15636">
    <property type="entry name" value="Tox-GHH"/>
    <property type="match status" value="1"/>
</dbReference>
<accession>A0A4R2JLN9</accession>
<protein>
    <recommendedName>
        <fullName evidence="2">Tox-GHH domain-containing protein</fullName>
    </recommendedName>
</protein>
<reference evidence="3 4" key="1">
    <citation type="submission" date="2019-03" db="EMBL/GenBank/DDBJ databases">
        <title>Genomic Encyclopedia of Type Strains, Phase IV (KMG-IV): sequencing the most valuable type-strain genomes for metagenomic binning, comparative biology and taxonomic classification.</title>
        <authorList>
            <person name="Goeker M."/>
        </authorList>
    </citation>
    <scope>NUCLEOTIDE SEQUENCE [LARGE SCALE GENOMIC DNA]</scope>
    <source>
        <strain evidence="3 4">DSM 45934</strain>
    </source>
</reference>
<feature type="region of interest" description="Disordered" evidence="1">
    <location>
        <begin position="1"/>
        <end position="31"/>
    </location>
</feature>
<sequence length="319" mass="32489">MRSERVTSAAEPVQEHDTVGSGTSAGRQGASGHSLLFLQRVAGNQAVSQLLEVQREPTAGGPDQVQTVDPEANAEQSAAEEETFDDQAQQAVEDEQPSVWHDIAEGAAGVAYGSVQSLTPGGFAAPSPAPQSRLFEFFRGAGQMATGVAEMVVGAGGEVGGVALDATGVGAVAGVPLNIASAAVIAQGAVSTAAGAGTLMHAMSMGGGSSSGGGPRLPKKGTPERAAIENARRSGIRAAQRRELDNIKAGGKGTPGNEVWTDAELTKIRDSGEFPKDVRWHHSPTVANRPDLAGDPSVIKPIRGGVQGHLAAHGGDFRK</sequence>
<dbReference type="InterPro" id="IPR028916">
    <property type="entry name" value="Tox-GHH_dom"/>
</dbReference>
<evidence type="ECO:0000313" key="4">
    <source>
        <dbReference type="Proteomes" id="UP000295680"/>
    </source>
</evidence>
<organism evidence="3 4">
    <name type="scientific">Actinocrispum wychmicini</name>
    <dbReference type="NCBI Taxonomy" id="1213861"/>
    <lineage>
        <taxon>Bacteria</taxon>
        <taxon>Bacillati</taxon>
        <taxon>Actinomycetota</taxon>
        <taxon>Actinomycetes</taxon>
        <taxon>Pseudonocardiales</taxon>
        <taxon>Pseudonocardiaceae</taxon>
        <taxon>Actinocrispum</taxon>
    </lineage>
</organism>
<proteinExistence type="predicted"/>
<evidence type="ECO:0000313" key="3">
    <source>
        <dbReference type="EMBL" id="TCO60983.1"/>
    </source>
</evidence>
<dbReference type="Proteomes" id="UP000295680">
    <property type="component" value="Unassembled WGS sequence"/>
</dbReference>
<feature type="domain" description="Tox-GHH" evidence="2">
    <location>
        <begin position="228"/>
        <end position="301"/>
    </location>
</feature>
<comment type="caution">
    <text evidence="3">The sequence shown here is derived from an EMBL/GenBank/DDBJ whole genome shotgun (WGS) entry which is preliminary data.</text>
</comment>
<gene>
    <name evidence="3" type="ORF">EV192_103566</name>
</gene>
<dbReference type="AlphaFoldDB" id="A0A4R2JLN9"/>
<evidence type="ECO:0000256" key="1">
    <source>
        <dbReference type="SAM" id="MobiDB-lite"/>
    </source>
</evidence>
<evidence type="ECO:0000259" key="2">
    <source>
        <dbReference type="Pfam" id="PF15636"/>
    </source>
</evidence>
<dbReference type="RefSeq" id="WP_132116368.1">
    <property type="nucleotide sequence ID" value="NZ_SLWS01000003.1"/>
</dbReference>
<feature type="region of interest" description="Disordered" evidence="1">
    <location>
        <begin position="52"/>
        <end position="96"/>
    </location>
</feature>
<name>A0A4R2JLN9_9PSEU</name>
<dbReference type="EMBL" id="SLWS01000003">
    <property type="protein sequence ID" value="TCO60983.1"/>
    <property type="molecule type" value="Genomic_DNA"/>
</dbReference>
<keyword evidence="4" id="KW-1185">Reference proteome</keyword>
<dbReference type="OrthoDB" id="2850540at2"/>